<dbReference type="PROSITE" id="PS51186">
    <property type="entry name" value="GNAT"/>
    <property type="match status" value="1"/>
</dbReference>
<feature type="transmembrane region" description="Helical" evidence="2">
    <location>
        <begin position="73"/>
        <end position="90"/>
    </location>
</feature>
<dbReference type="SUPFAM" id="SSF55729">
    <property type="entry name" value="Acyl-CoA N-acyltransferases (Nat)"/>
    <property type="match status" value="1"/>
</dbReference>
<dbReference type="RefSeq" id="XP_027692338.1">
    <property type="nucleotide sequence ID" value="XM_027836537.1"/>
</dbReference>
<keyword evidence="2" id="KW-0812">Transmembrane</keyword>
<sequence length="261" mass="27455">MRIKGDILFKETGTGLDGGMDDRATDLADGGGGLHVQVRPMASGDEAALRELLAVVAAELGSALGARMLRRPWFLLLLACGFAFLAASSHSLLLPLLVLALLLAVGRPALAHVWALYAHQDMSLGLGAPGATDFRFWVAEDTDGSVVGMVGLSGFGKSGDGELELRSLAVGQEHRGHGVGRALCQAVLAFACGYPGCQVVVLDTHMLHSSAQRLFSSLGFHPGPACLQPTLSGFLADLPVTRYHYALTGSNTEEHSPRDEE</sequence>
<evidence type="ECO:0000313" key="5">
    <source>
        <dbReference type="Proteomes" id="UP000314987"/>
    </source>
</evidence>
<protein>
    <recommendedName>
        <fullName evidence="3">N-acetyltransferase domain-containing protein</fullName>
    </recommendedName>
</protein>
<dbReference type="CDD" id="cd04301">
    <property type="entry name" value="NAT_SF"/>
    <property type="match status" value="1"/>
</dbReference>
<keyword evidence="1" id="KW-0808">Transferase</keyword>
<evidence type="ECO:0000256" key="2">
    <source>
        <dbReference type="SAM" id="Phobius"/>
    </source>
</evidence>
<dbReference type="GO" id="GO:0008080">
    <property type="term" value="F:N-acetyltransferase activity"/>
    <property type="evidence" value="ECO:0007669"/>
    <property type="project" value="InterPro"/>
</dbReference>
<dbReference type="Proteomes" id="UP000314987">
    <property type="component" value="Unassembled WGS sequence"/>
</dbReference>
<evidence type="ECO:0000259" key="3">
    <source>
        <dbReference type="PROSITE" id="PS51186"/>
    </source>
</evidence>
<evidence type="ECO:0000256" key="1">
    <source>
        <dbReference type="ARBA" id="ARBA00022679"/>
    </source>
</evidence>
<proteinExistence type="predicted"/>
<gene>
    <name evidence="4" type="primary">LOC114023728</name>
</gene>
<reference evidence="4" key="2">
    <citation type="submission" date="2025-08" db="UniProtKB">
        <authorList>
            <consortium name="Ensembl"/>
        </authorList>
    </citation>
    <scope>IDENTIFICATION</scope>
</reference>
<evidence type="ECO:0000313" key="4">
    <source>
        <dbReference type="Ensembl" id="ENSVURP00010026105.1"/>
    </source>
</evidence>
<keyword evidence="2" id="KW-0472">Membrane</keyword>
<accession>A0A4X2LX87</accession>
<reference evidence="5" key="1">
    <citation type="submission" date="2018-12" db="EMBL/GenBank/DDBJ databases">
        <authorList>
            <person name="Yazar S."/>
        </authorList>
    </citation>
    <scope>NUCLEOTIDE SEQUENCE [LARGE SCALE GENOMIC DNA]</scope>
</reference>
<reference evidence="4" key="3">
    <citation type="submission" date="2025-09" db="UniProtKB">
        <authorList>
            <consortium name="Ensembl"/>
        </authorList>
    </citation>
    <scope>IDENTIFICATION</scope>
</reference>
<dbReference type="AlphaFoldDB" id="A0A4X2LX87"/>
<dbReference type="OMA" id="RYHYALT"/>
<dbReference type="PANTHER" id="PTHR13947:SF60">
    <property type="entry name" value="N-ACETYLTRANSFERASE DOMAIN-CONTAINING PROTEIN"/>
    <property type="match status" value="1"/>
</dbReference>
<dbReference type="PANTHER" id="PTHR13947">
    <property type="entry name" value="GNAT FAMILY N-ACETYLTRANSFERASE"/>
    <property type="match status" value="1"/>
</dbReference>
<name>A0A4X2LX87_VOMUR</name>
<dbReference type="InterPro" id="IPR016181">
    <property type="entry name" value="Acyl_CoA_acyltransferase"/>
</dbReference>
<keyword evidence="2" id="KW-1133">Transmembrane helix</keyword>
<dbReference type="Ensembl" id="ENSVURT00010029729.1">
    <property type="protein sequence ID" value="ENSVURP00010026105.1"/>
    <property type="gene ID" value="ENSVURG00010020009.1"/>
</dbReference>
<dbReference type="InterPro" id="IPR000182">
    <property type="entry name" value="GNAT_dom"/>
</dbReference>
<keyword evidence="5" id="KW-1185">Reference proteome</keyword>
<dbReference type="OrthoDB" id="41532at2759"/>
<organism evidence="4 5">
    <name type="scientific">Vombatus ursinus</name>
    <name type="common">Common wombat</name>
    <dbReference type="NCBI Taxonomy" id="29139"/>
    <lineage>
        <taxon>Eukaryota</taxon>
        <taxon>Metazoa</taxon>
        <taxon>Chordata</taxon>
        <taxon>Craniata</taxon>
        <taxon>Vertebrata</taxon>
        <taxon>Euteleostomi</taxon>
        <taxon>Mammalia</taxon>
        <taxon>Metatheria</taxon>
        <taxon>Diprotodontia</taxon>
        <taxon>Vombatidae</taxon>
        <taxon>Vombatus</taxon>
    </lineage>
</organism>
<dbReference type="InterPro" id="IPR050769">
    <property type="entry name" value="NAT_camello-type"/>
</dbReference>
<dbReference type="Pfam" id="PF00583">
    <property type="entry name" value="Acetyltransf_1"/>
    <property type="match status" value="1"/>
</dbReference>
<dbReference type="STRING" id="29139.ENSVURP00010026105"/>
<dbReference type="GeneID" id="114023728"/>
<dbReference type="GeneTree" id="ENSGT00950000182932"/>
<dbReference type="Gene3D" id="3.40.630.30">
    <property type="match status" value="1"/>
</dbReference>
<feature type="domain" description="N-acetyltransferase" evidence="3">
    <location>
        <begin position="89"/>
        <end position="241"/>
    </location>
</feature>